<dbReference type="CDD" id="cd01799">
    <property type="entry name" value="Ubl_HOIL1"/>
    <property type="match status" value="1"/>
</dbReference>
<keyword evidence="9" id="KW-0677">Repeat</keyword>
<dbReference type="SUPFAM" id="SSF54236">
    <property type="entry name" value="Ubiquitin-like"/>
    <property type="match status" value="1"/>
</dbReference>
<dbReference type="PROSITE" id="PS00518">
    <property type="entry name" value="ZF_RING_1"/>
    <property type="match status" value="1"/>
</dbReference>
<name>A0ABD0LHJ3_9CAEN</name>
<comment type="similarity">
    <text evidence="3">Belongs to the RBR family.</text>
</comment>
<evidence type="ECO:0000256" key="3">
    <source>
        <dbReference type="ARBA" id="ARBA00008278"/>
    </source>
</evidence>
<sequence>MAVVGKAQVQNEKTLHRKKFSRSNSVGPALFERCLTKAIAMCECDIMQPGLAPTPAPQAGFKPKLSDTDLQRSDTLLPGVTRSLCLWKDEDCGLGEYHLTALSISKEEIFLDLPLSGLLQGELVYNQTTELWHEITVCGDRGRPQRLVFNFKSSSETKNFNNCLTQAIDEITGRGTKTAAGPLQDNELGSCVLVQAGQASKAPLITSMASMASTPHPTPRPQGAEAPSLAAVDFPSGLPGARPQEKLPSRVAEQVSEELAAAIQAGNVSKAQQLATCLAVGRTRLNISFDIDSHDDKSKEQEISVTVHVEDRESAGLTLTDVKVRPSDTILDLKRTFFGKYGFPPEVQKWIIGSRICKDEETLSRCDVHTSGHTLYLYLLSARAANITREDYRRQWQGNTPGGRQRAASRPRSGGSAARQQSQLSAASSASSLAAPSLGLSDMRGPPEPGSGQNSSEPASANRASDVRQVQGQPESAVTGAARELMATGGGEGGVDRNVLQGTPKGPPRPPRPLLQAQQAQQDPSLGWQCVTCTLINQPTRPGCEACGSPRPPDYEVPSGYVVSEEERLRLAREQQLEALMQQTSGHGWEQGQEQGGATPALPAAAQFPFHATNNNDQPLTAEQLDLILRFNDAIQQHLCESGTRNAGAHEAGGVQRGVNNPVVPSGVRQPVQNVDLGDEVPDQQLLGWEEFHRREQNYQQLLQAENEDLVTNIENFNCAICLDDVPPGDGVVLRECLHMFCKSCLMEAIRLTEEAELKCPYQDEHYSCNASLQEREIRALASDQVYERYLRRSLDVAESQARNSYHCKTADCRGWCIYEDLVNFFRCPVCRHENCLTCRAIHEGMNCKQYQEDLKIRAANDQAAKQTQVVLQNMLEKGEAMHCPSCEVVVQKKDGCDWIRCSICKTEICWVTKGPRWGPAGEGDTSGGCKCRVGGRRCHPKCTNCH</sequence>
<dbReference type="EMBL" id="JACVVK020000047">
    <property type="protein sequence ID" value="KAK7498949.1"/>
    <property type="molecule type" value="Genomic_DNA"/>
</dbReference>
<comment type="pathway">
    <text evidence="2">Protein modification; protein ubiquitination.</text>
</comment>
<keyword evidence="8" id="KW-0479">Metal-binding</keyword>
<dbReference type="Pfam" id="PF13639">
    <property type="entry name" value="zf-RING_2"/>
    <property type="match status" value="1"/>
</dbReference>
<dbReference type="Gene3D" id="1.20.120.1750">
    <property type="match status" value="1"/>
</dbReference>
<dbReference type="InterPro" id="IPR029071">
    <property type="entry name" value="Ubiquitin-like_domsf"/>
</dbReference>
<evidence type="ECO:0000256" key="4">
    <source>
        <dbReference type="ARBA" id="ARBA00012251"/>
    </source>
</evidence>
<dbReference type="Gene3D" id="3.10.20.90">
    <property type="entry name" value="Phosphatidylinositol 3-kinase Catalytic Subunit, Chain A, domain 1"/>
    <property type="match status" value="1"/>
</dbReference>
<reference evidence="19 20" key="1">
    <citation type="journal article" date="2023" name="Sci. Data">
        <title>Genome assembly of the Korean intertidal mud-creeper Batillaria attramentaria.</title>
        <authorList>
            <person name="Patra A.K."/>
            <person name="Ho P.T."/>
            <person name="Jun S."/>
            <person name="Lee S.J."/>
            <person name="Kim Y."/>
            <person name="Won Y.J."/>
        </authorList>
    </citation>
    <scope>NUCLEOTIDE SEQUENCE [LARGE SCALE GENOMIC DNA]</scope>
    <source>
        <strain evidence="19">Wonlab-2016</strain>
    </source>
</reference>
<evidence type="ECO:0000259" key="16">
    <source>
        <dbReference type="PROSITE" id="PS50089"/>
    </source>
</evidence>
<dbReference type="PANTHER" id="PTHR22770">
    <property type="entry name" value="UBIQUITIN CONJUGATING ENZYME 7 INTERACTING PROTEIN-RELATED"/>
    <property type="match status" value="1"/>
</dbReference>
<organism evidence="19 20">
    <name type="scientific">Batillaria attramentaria</name>
    <dbReference type="NCBI Taxonomy" id="370345"/>
    <lineage>
        <taxon>Eukaryota</taxon>
        <taxon>Metazoa</taxon>
        <taxon>Spiralia</taxon>
        <taxon>Lophotrochozoa</taxon>
        <taxon>Mollusca</taxon>
        <taxon>Gastropoda</taxon>
        <taxon>Caenogastropoda</taxon>
        <taxon>Sorbeoconcha</taxon>
        <taxon>Cerithioidea</taxon>
        <taxon>Batillariidae</taxon>
        <taxon>Batillaria</taxon>
    </lineage>
</organism>
<dbReference type="AlphaFoldDB" id="A0ABD0LHJ3"/>
<evidence type="ECO:0000256" key="12">
    <source>
        <dbReference type="ARBA" id="ARBA00022833"/>
    </source>
</evidence>
<evidence type="ECO:0000256" key="7">
    <source>
        <dbReference type="ARBA" id="ARBA00022679"/>
    </source>
</evidence>
<evidence type="ECO:0000259" key="17">
    <source>
        <dbReference type="PROSITE" id="PS50199"/>
    </source>
</evidence>
<dbReference type="InterPro" id="IPR047559">
    <property type="entry name" value="HOIL1_RBR_mRING-HC-C3HC3D"/>
</dbReference>
<feature type="compositionally biased region" description="Polar residues" evidence="14">
    <location>
        <begin position="451"/>
        <end position="476"/>
    </location>
</feature>
<evidence type="ECO:0000256" key="6">
    <source>
        <dbReference type="ARBA" id="ARBA00022553"/>
    </source>
</evidence>
<evidence type="ECO:0000256" key="8">
    <source>
        <dbReference type="ARBA" id="ARBA00022723"/>
    </source>
</evidence>
<proteinExistence type="inferred from homology"/>
<dbReference type="SUPFAM" id="SSF90209">
    <property type="entry name" value="Ran binding protein zinc finger-like"/>
    <property type="match status" value="1"/>
</dbReference>
<feature type="region of interest" description="Disordered" evidence="14">
    <location>
        <begin position="392"/>
        <end position="521"/>
    </location>
</feature>
<protein>
    <recommendedName>
        <fullName evidence="5">RanBP-type and C3HC4-type zinc finger-containing protein 1</fullName>
        <ecNumber evidence="4">2.3.2.31</ecNumber>
    </recommendedName>
</protein>
<dbReference type="FunFam" id="3.30.40.10:FF:000137">
    <property type="entry name" value="RanBP-type and C3HC4-type zinc finger-containing protein 1"/>
    <property type="match status" value="1"/>
</dbReference>
<dbReference type="PANTHER" id="PTHR22770:SF13">
    <property type="entry name" value="RING-TYPE DOMAIN-CONTAINING PROTEIN"/>
    <property type="match status" value="1"/>
</dbReference>
<dbReference type="CDD" id="cd20358">
    <property type="entry name" value="Rcat_RBR_HOIL1"/>
    <property type="match status" value="1"/>
</dbReference>
<dbReference type="Gene3D" id="3.30.40.10">
    <property type="entry name" value="Zinc/RING finger domain, C3HC4 (zinc finger)"/>
    <property type="match status" value="1"/>
</dbReference>
<dbReference type="InterPro" id="IPR047557">
    <property type="entry name" value="Rcat_RBR_HOIL1"/>
</dbReference>
<feature type="domain" description="RING-type" evidence="18">
    <location>
        <begin position="715"/>
        <end position="943"/>
    </location>
</feature>
<evidence type="ECO:0000313" key="19">
    <source>
        <dbReference type="EMBL" id="KAK7498949.1"/>
    </source>
</evidence>
<dbReference type="PROSITE" id="PS01358">
    <property type="entry name" value="ZF_RANBP2_1"/>
    <property type="match status" value="1"/>
</dbReference>
<comment type="caution">
    <text evidence="19">The sequence shown here is derived from an EMBL/GenBank/DDBJ whole genome shotgun (WGS) entry which is preliminary data.</text>
</comment>
<dbReference type="Pfam" id="PF00641">
    <property type="entry name" value="Zn_ribbon_RanBP"/>
    <property type="match status" value="1"/>
</dbReference>
<evidence type="ECO:0000256" key="14">
    <source>
        <dbReference type="SAM" id="MobiDB-lite"/>
    </source>
</evidence>
<feature type="domain" description="RING-type" evidence="16">
    <location>
        <begin position="719"/>
        <end position="761"/>
    </location>
</feature>
<dbReference type="GO" id="GO:0008270">
    <property type="term" value="F:zinc ion binding"/>
    <property type="evidence" value="ECO:0007669"/>
    <property type="project" value="UniProtKB-KW"/>
</dbReference>
<dbReference type="InterPro" id="IPR017907">
    <property type="entry name" value="Znf_RING_CS"/>
</dbReference>
<dbReference type="InterPro" id="IPR036443">
    <property type="entry name" value="Znf_RanBP2_sf"/>
</dbReference>
<evidence type="ECO:0000256" key="9">
    <source>
        <dbReference type="ARBA" id="ARBA00022737"/>
    </source>
</evidence>
<keyword evidence="7" id="KW-0808">Transferase</keyword>
<evidence type="ECO:0000256" key="1">
    <source>
        <dbReference type="ARBA" id="ARBA00001798"/>
    </source>
</evidence>
<evidence type="ECO:0000256" key="10">
    <source>
        <dbReference type="ARBA" id="ARBA00022771"/>
    </source>
</evidence>
<dbReference type="SMART" id="SM00547">
    <property type="entry name" value="ZnF_RBZ"/>
    <property type="match status" value="1"/>
</dbReference>
<dbReference type="Pfam" id="PF00240">
    <property type="entry name" value="ubiquitin"/>
    <property type="match status" value="1"/>
</dbReference>
<dbReference type="EC" id="2.3.2.31" evidence="4"/>
<keyword evidence="11" id="KW-0833">Ubl conjugation pathway</keyword>
<dbReference type="InterPro" id="IPR051628">
    <property type="entry name" value="LUBAC_E3_Ligases"/>
</dbReference>
<dbReference type="Gene3D" id="2.30.30.380">
    <property type="entry name" value="Zn-finger domain of Sec23/24"/>
    <property type="match status" value="1"/>
</dbReference>
<dbReference type="PROSITE" id="PS51873">
    <property type="entry name" value="TRIAD"/>
    <property type="match status" value="1"/>
</dbReference>
<feature type="domain" description="Ubiquitin-like" evidence="15">
    <location>
        <begin position="303"/>
        <end position="368"/>
    </location>
</feature>
<dbReference type="SMART" id="SM00184">
    <property type="entry name" value="RING"/>
    <property type="match status" value="1"/>
</dbReference>
<dbReference type="CDD" id="cd16633">
    <property type="entry name" value="mRING-HC-C3HC3D_RBR_HOIL1"/>
    <property type="match status" value="1"/>
</dbReference>
<dbReference type="InterPro" id="IPR013083">
    <property type="entry name" value="Znf_RING/FYVE/PHD"/>
</dbReference>
<dbReference type="InterPro" id="IPR044066">
    <property type="entry name" value="TRIAD_supradom"/>
</dbReference>
<dbReference type="SUPFAM" id="SSF57850">
    <property type="entry name" value="RING/U-box"/>
    <property type="match status" value="3"/>
</dbReference>
<dbReference type="GO" id="GO:0061630">
    <property type="term" value="F:ubiquitin protein ligase activity"/>
    <property type="evidence" value="ECO:0007669"/>
    <property type="project" value="UniProtKB-EC"/>
</dbReference>
<dbReference type="PROSITE" id="PS50089">
    <property type="entry name" value="ZF_RING_2"/>
    <property type="match status" value="1"/>
</dbReference>
<dbReference type="FunFam" id="1.20.120.1750:FF:000026">
    <property type="entry name" value="RANBP2-type and C3HC4-type zinc finger containing 1"/>
    <property type="match status" value="1"/>
</dbReference>
<evidence type="ECO:0000256" key="13">
    <source>
        <dbReference type="PROSITE-ProRule" id="PRU00322"/>
    </source>
</evidence>
<dbReference type="InterPro" id="IPR047558">
    <property type="entry name" value="BRcat_RBR_HOIL1"/>
</dbReference>
<evidence type="ECO:0000256" key="5">
    <source>
        <dbReference type="ARBA" id="ARBA00017887"/>
    </source>
</evidence>
<gene>
    <name evidence="19" type="ORF">BaRGS_00009758</name>
</gene>
<evidence type="ECO:0000259" key="18">
    <source>
        <dbReference type="PROSITE" id="PS51873"/>
    </source>
</evidence>
<evidence type="ECO:0000259" key="15">
    <source>
        <dbReference type="PROSITE" id="PS50053"/>
    </source>
</evidence>
<feature type="domain" description="RanBP2-type" evidence="17">
    <location>
        <begin position="523"/>
        <end position="553"/>
    </location>
</feature>
<keyword evidence="6" id="KW-0597">Phosphoprotein</keyword>
<accession>A0ABD0LHJ3</accession>
<dbReference type="PROSITE" id="PS50199">
    <property type="entry name" value="ZF_RANBP2_2"/>
    <property type="match status" value="1"/>
</dbReference>
<dbReference type="InterPro" id="IPR001841">
    <property type="entry name" value="Znf_RING"/>
</dbReference>
<dbReference type="InterPro" id="IPR000626">
    <property type="entry name" value="Ubiquitin-like_dom"/>
</dbReference>
<evidence type="ECO:0000256" key="11">
    <source>
        <dbReference type="ARBA" id="ARBA00022786"/>
    </source>
</evidence>
<evidence type="ECO:0000313" key="20">
    <source>
        <dbReference type="Proteomes" id="UP001519460"/>
    </source>
</evidence>
<keyword evidence="20" id="KW-1185">Reference proteome</keyword>
<dbReference type="CDD" id="cd20345">
    <property type="entry name" value="BRcat_RBR_HOIL1"/>
    <property type="match status" value="1"/>
</dbReference>
<dbReference type="PROSITE" id="PS50053">
    <property type="entry name" value="UBIQUITIN_2"/>
    <property type="match status" value="1"/>
</dbReference>
<keyword evidence="12" id="KW-0862">Zinc</keyword>
<evidence type="ECO:0000256" key="2">
    <source>
        <dbReference type="ARBA" id="ARBA00004906"/>
    </source>
</evidence>
<comment type="catalytic activity">
    <reaction evidence="1">
        <text>[E2 ubiquitin-conjugating enzyme]-S-ubiquitinyl-L-cysteine + [acceptor protein]-L-lysine = [E2 ubiquitin-conjugating enzyme]-L-cysteine + [acceptor protein]-N(6)-ubiquitinyl-L-lysine.</text>
        <dbReference type="EC" id="2.3.2.31"/>
    </reaction>
</comment>
<feature type="compositionally biased region" description="Low complexity" evidence="14">
    <location>
        <begin position="402"/>
        <end position="441"/>
    </location>
</feature>
<dbReference type="InterPro" id="IPR001876">
    <property type="entry name" value="Znf_RanBP2"/>
</dbReference>
<keyword evidence="10 13" id="KW-0863">Zinc-finger</keyword>
<dbReference type="Proteomes" id="UP001519460">
    <property type="component" value="Unassembled WGS sequence"/>
</dbReference>
<dbReference type="GO" id="GO:0009893">
    <property type="term" value="P:positive regulation of metabolic process"/>
    <property type="evidence" value="ECO:0007669"/>
    <property type="project" value="UniProtKB-ARBA"/>
</dbReference>